<protein>
    <submittedName>
        <fullName evidence="1">Uncharacterized protein</fullName>
    </submittedName>
</protein>
<proteinExistence type="predicted"/>
<dbReference type="Proteomes" id="UP000823749">
    <property type="component" value="Chromosome 3"/>
</dbReference>
<organism evidence="1 2">
    <name type="scientific">Rhododendron griersonianum</name>
    <dbReference type="NCBI Taxonomy" id="479676"/>
    <lineage>
        <taxon>Eukaryota</taxon>
        <taxon>Viridiplantae</taxon>
        <taxon>Streptophyta</taxon>
        <taxon>Embryophyta</taxon>
        <taxon>Tracheophyta</taxon>
        <taxon>Spermatophyta</taxon>
        <taxon>Magnoliopsida</taxon>
        <taxon>eudicotyledons</taxon>
        <taxon>Gunneridae</taxon>
        <taxon>Pentapetalae</taxon>
        <taxon>asterids</taxon>
        <taxon>Ericales</taxon>
        <taxon>Ericaceae</taxon>
        <taxon>Ericoideae</taxon>
        <taxon>Rhodoreae</taxon>
        <taxon>Rhododendron</taxon>
    </lineage>
</organism>
<reference evidence="1" key="1">
    <citation type="submission" date="2020-08" db="EMBL/GenBank/DDBJ databases">
        <title>Plant Genome Project.</title>
        <authorList>
            <person name="Zhang R.-G."/>
        </authorList>
    </citation>
    <scope>NUCLEOTIDE SEQUENCE</scope>
    <source>
        <strain evidence="1">WSP0</strain>
        <tissue evidence="1">Leaf</tissue>
    </source>
</reference>
<name>A0AAV6KY60_9ERIC</name>
<accession>A0AAV6KY60</accession>
<gene>
    <name evidence="1" type="ORF">RHGRI_007291</name>
</gene>
<keyword evidence="2" id="KW-1185">Reference proteome</keyword>
<dbReference type="EMBL" id="JACTNZ010000003">
    <property type="protein sequence ID" value="KAG5556989.1"/>
    <property type="molecule type" value="Genomic_DNA"/>
</dbReference>
<comment type="caution">
    <text evidence="1">The sequence shown here is derived from an EMBL/GenBank/DDBJ whole genome shotgun (WGS) entry which is preliminary data.</text>
</comment>
<evidence type="ECO:0000313" key="1">
    <source>
        <dbReference type="EMBL" id="KAG5556989.1"/>
    </source>
</evidence>
<dbReference type="AlphaFoldDB" id="A0AAV6KY60"/>
<evidence type="ECO:0000313" key="2">
    <source>
        <dbReference type="Proteomes" id="UP000823749"/>
    </source>
</evidence>
<sequence>MFELLVQSLWRYGKLFCSGLPPGHGFCFVAPQGNRVLIGLEELPEKLTGGVLLPKAAVKFERYLMGEVSKNTISTSAAVKLI</sequence>